<organism evidence="1 2">
    <name type="scientific">Bacillus fungorum</name>
    <dbReference type="NCBI Taxonomy" id="2039284"/>
    <lineage>
        <taxon>Bacteria</taxon>
        <taxon>Bacillati</taxon>
        <taxon>Bacillota</taxon>
        <taxon>Bacilli</taxon>
        <taxon>Bacillales</taxon>
        <taxon>Bacillaceae</taxon>
        <taxon>Bacillus</taxon>
    </lineage>
</organism>
<keyword evidence="2" id="KW-1185">Reference proteome</keyword>
<gene>
    <name evidence="1" type="ORF">CO726_30520</name>
</gene>
<name>A0A2G6Q5R0_9BACI</name>
<protein>
    <submittedName>
        <fullName evidence="1">Uncharacterized protein</fullName>
    </submittedName>
</protein>
<accession>A0A2G6Q5R0</accession>
<evidence type="ECO:0000313" key="2">
    <source>
        <dbReference type="Proteomes" id="UP000228484"/>
    </source>
</evidence>
<dbReference type="EMBL" id="NWUW01000092">
    <property type="protein sequence ID" value="PIE91740.1"/>
    <property type="molecule type" value="Genomic_DNA"/>
</dbReference>
<comment type="caution">
    <text evidence="1">The sequence shown here is derived from an EMBL/GenBank/DDBJ whole genome shotgun (WGS) entry which is preliminary data.</text>
</comment>
<dbReference type="AlphaFoldDB" id="A0A2G6Q5R0"/>
<reference evidence="1 2" key="1">
    <citation type="submission" date="2017-09" db="EMBL/GenBank/DDBJ databases">
        <title>Biocontrol bacteria screening and application from spent mushroom substrate.</title>
        <authorList>
            <person name="Sun X."/>
        </authorList>
    </citation>
    <scope>NUCLEOTIDE SEQUENCE [LARGE SCALE GENOMIC DNA]</scope>
    <source>
        <strain evidence="1 2">100374</strain>
    </source>
</reference>
<dbReference type="Proteomes" id="UP000228484">
    <property type="component" value="Unassembled WGS sequence"/>
</dbReference>
<proteinExistence type="predicted"/>
<sequence>MYIDIPRIKKVGNLTVRFVNEKDQLEIKVHINHQDFKEANIQIDQQLLIDKGAMKKRGALKQAQNWLQRNKQFVVDVIDKQFPTFW</sequence>
<evidence type="ECO:0000313" key="1">
    <source>
        <dbReference type="EMBL" id="PIE91740.1"/>
    </source>
</evidence>